<keyword evidence="9" id="KW-0256">Endoplasmic reticulum</keyword>
<dbReference type="PROSITE" id="PS51720">
    <property type="entry name" value="G_AIG1"/>
    <property type="match status" value="1"/>
</dbReference>
<comment type="similarity">
    <text evidence="5">Belongs to the TRAFAC class TrmE-Era-EngA-EngB-Septin-like GTPase superfamily. AIG1/Toc34/Toc159-like paraseptin GTPase family. IAN subfamily.</text>
</comment>
<evidence type="ECO:0000256" key="13">
    <source>
        <dbReference type="ARBA" id="ARBA00056809"/>
    </source>
</evidence>
<dbReference type="FunFam" id="3.40.50.300:FF:000536">
    <property type="entry name" value="GTPase IMAP family member 8"/>
    <property type="match status" value="1"/>
</dbReference>
<comment type="subcellular location">
    <subcellularLocation>
        <location evidence="3">Cytoplasm</location>
        <location evidence="3">Cytosol</location>
    </subcellularLocation>
    <subcellularLocation>
        <location evidence="2">Endoplasmic reticulum</location>
    </subcellularLocation>
    <subcellularLocation>
        <location evidence="4">Golgi apparatus</location>
    </subcellularLocation>
    <subcellularLocation>
        <location evidence="1">Mitochondrion</location>
    </subcellularLocation>
</comment>
<dbReference type="GO" id="GO:0005525">
    <property type="term" value="F:GTP binding"/>
    <property type="evidence" value="ECO:0007669"/>
    <property type="project" value="UniProtKB-KW"/>
</dbReference>
<evidence type="ECO:0000256" key="6">
    <source>
        <dbReference type="ARBA" id="ARBA00022490"/>
    </source>
</evidence>
<evidence type="ECO:0000256" key="12">
    <source>
        <dbReference type="ARBA" id="ARBA00023134"/>
    </source>
</evidence>
<evidence type="ECO:0000256" key="2">
    <source>
        <dbReference type="ARBA" id="ARBA00004240"/>
    </source>
</evidence>
<evidence type="ECO:0000256" key="5">
    <source>
        <dbReference type="ARBA" id="ARBA00008535"/>
    </source>
</evidence>
<name>A0A226N8F5_CALSU</name>
<evidence type="ECO:0000256" key="3">
    <source>
        <dbReference type="ARBA" id="ARBA00004514"/>
    </source>
</evidence>
<dbReference type="InterPro" id="IPR006703">
    <property type="entry name" value="G_AIG1"/>
</dbReference>
<dbReference type="Pfam" id="PF04548">
    <property type="entry name" value="AIG1"/>
    <property type="match status" value="1"/>
</dbReference>
<evidence type="ECO:0000256" key="7">
    <source>
        <dbReference type="ARBA" id="ARBA00022737"/>
    </source>
</evidence>
<dbReference type="GO" id="GO:0005783">
    <property type="term" value="C:endoplasmic reticulum"/>
    <property type="evidence" value="ECO:0007669"/>
    <property type="project" value="UniProtKB-SubCell"/>
</dbReference>
<dbReference type="EMBL" id="MCFN01000142">
    <property type="protein sequence ID" value="OXB63896.1"/>
    <property type="molecule type" value="Genomic_DNA"/>
</dbReference>
<dbReference type="PANTHER" id="PTHR10903:SF170">
    <property type="entry name" value="GTPASE IMAP FAMILY MEMBER 7"/>
    <property type="match status" value="1"/>
</dbReference>
<keyword evidence="12" id="KW-0342">GTP-binding</keyword>
<keyword evidence="10" id="KW-0333">Golgi apparatus</keyword>
<dbReference type="Gene3D" id="3.40.50.300">
    <property type="entry name" value="P-loop containing nucleotide triphosphate hydrolases"/>
    <property type="match status" value="1"/>
</dbReference>
<evidence type="ECO:0000256" key="1">
    <source>
        <dbReference type="ARBA" id="ARBA00004173"/>
    </source>
</evidence>
<dbReference type="GO" id="GO:0005739">
    <property type="term" value="C:mitochondrion"/>
    <property type="evidence" value="ECO:0007669"/>
    <property type="project" value="UniProtKB-SubCell"/>
</dbReference>
<evidence type="ECO:0000256" key="10">
    <source>
        <dbReference type="ARBA" id="ARBA00023034"/>
    </source>
</evidence>
<organism evidence="17 18">
    <name type="scientific">Callipepla squamata</name>
    <name type="common">Scaled quail</name>
    <dbReference type="NCBI Taxonomy" id="9009"/>
    <lineage>
        <taxon>Eukaryota</taxon>
        <taxon>Metazoa</taxon>
        <taxon>Chordata</taxon>
        <taxon>Craniata</taxon>
        <taxon>Vertebrata</taxon>
        <taxon>Euteleostomi</taxon>
        <taxon>Archelosauria</taxon>
        <taxon>Archosauria</taxon>
        <taxon>Dinosauria</taxon>
        <taxon>Saurischia</taxon>
        <taxon>Theropoda</taxon>
        <taxon>Coelurosauria</taxon>
        <taxon>Aves</taxon>
        <taxon>Neognathae</taxon>
        <taxon>Galloanserae</taxon>
        <taxon>Galliformes</taxon>
        <taxon>Odontophoridae</taxon>
        <taxon>Callipepla</taxon>
    </lineage>
</organism>
<dbReference type="STRING" id="9009.A0A226N8F5"/>
<dbReference type="SUPFAM" id="SSF52540">
    <property type="entry name" value="P-loop containing nucleoside triphosphate hydrolases"/>
    <property type="match status" value="1"/>
</dbReference>
<evidence type="ECO:0000256" key="11">
    <source>
        <dbReference type="ARBA" id="ARBA00023128"/>
    </source>
</evidence>
<dbReference type="AlphaFoldDB" id="A0A226N8F5"/>
<evidence type="ECO:0000256" key="15">
    <source>
        <dbReference type="ARBA" id="ARBA00077278"/>
    </source>
</evidence>
<evidence type="ECO:0000313" key="18">
    <source>
        <dbReference type="Proteomes" id="UP000198323"/>
    </source>
</evidence>
<dbReference type="OrthoDB" id="8954335at2759"/>
<evidence type="ECO:0000256" key="8">
    <source>
        <dbReference type="ARBA" id="ARBA00022741"/>
    </source>
</evidence>
<evidence type="ECO:0000256" key="4">
    <source>
        <dbReference type="ARBA" id="ARBA00004555"/>
    </source>
</evidence>
<dbReference type="InterPro" id="IPR045058">
    <property type="entry name" value="GIMA/IAN/Toc"/>
</dbReference>
<accession>A0A226N8F5</accession>
<reference evidence="17 18" key="1">
    <citation type="submission" date="2016-07" db="EMBL/GenBank/DDBJ databases">
        <title>Disparate Historic Effective Population Sizes Predicted by Modern Levels of Genome Diversity for the Scaled Quail (Callipepla squamata) and the Northern Bobwhite (Colinus virginianus): Inferences from First and Second Generation Draft Genome Assemblies for Sympatric New World Quail.</title>
        <authorList>
            <person name="Oldeschulte D.L."/>
            <person name="Halley Y.A."/>
            <person name="Bhattarai E.K."/>
            <person name="Brashear W.A."/>
            <person name="Hill J."/>
            <person name="Metz R.P."/>
            <person name="Johnson C.D."/>
            <person name="Rollins D."/>
            <person name="Peterson M.J."/>
            <person name="Bickhart D.M."/>
            <person name="Decker J.E."/>
            <person name="Seabury C.M."/>
        </authorList>
    </citation>
    <scope>NUCLEOTIDE SEQUENCE [LARGE SCALE GENOMIC DNA]</scope>
    <source>
        <strain evidence="17 18">Texas</strain>
        <tissue evidence="17">Leg muscle</tissue>
    </source>
</reference>
<evidence type="ECO:0000256" key="9">
    <source>
        <dbReference type="ARBA" id="ARBA00022824"/>
    </source>
</evidence>
<protein>
    <recommendedName>
        <fullName evidence="14">GTPase IMAP family member 8</fullName>
    </recommendedName>
    <alternativeName>
        <fullName evidence="15">Immune-associated nucleotide-binding protein 9</fullName>
    </alternativeName>
</protein>
<dbReference type="GO" id="GO:0005794">
    <property type="term" value="C:Golgi apparatus"/>
    <property type="evidence" value="ECO:0007669"/>
    <property type="project" value="UniProtKB-SubCell"/>
</dbReference>
<dbReference type="PANTHER" id="PTHR10903">
    <property type="entry name" value="GTPASE, IMAP FAMILY MEMBER-RELATED"/>
    <property type="match status" value="1"/>
</dbReference>
<keyword evidence="7" id="KW-0677">Repeat</keyword>
<dbReference type="Proteomes" id="UP000198323">
    <property type="component" value="Unassembled WGS sequence"/>
</dbReference>
<evidence type="ECO:0000256" key="14">
    <source>
        <dbReference type="ARBA" id="ARBA00073539"/>
    </source>
</evidence>
<sequence>MQPLVYSGFSGNIMASNVAQSENKESELRILVVGKTGSGKSATGNTILGYKAFKSMIAAHAVTQTYKSNNGVFEGRQIVVVDTPGLFDTREANWETAEKIKGALRHLHAGVHAILLVMQLGRITKEEQEVAEWVTKMFHTKAEKYTILLFTRGEQLDNPEDLKGFIEQSPYLRGLAAKCGNRYIAFSNIATGKKRDQQVAKLIRMIDVMVEQNRTAPRYTREMMEEDTRTFFEKFCTIL</sequence>
<evidence type="ECO:0000259" key="16">
    <source>
        <dbReference type="PROSITE" id="PS51720"/>
    </source>
</evidence>
<comment type="function">
    <text evidence="13">Exerts an anti-apoptotic effect in the immune system and is involved in responses to infections.</text>
</comment>
<comment type="caution">
    <text evidence="17">The sequence shown here is derived from an EMBL/GenBank/DDBJ whole genome shotgun (WGS) entry which is preliminary data.</text>
</comment>
<keyword evidence="11" id="KW-0496">Mitochondrion</keyword>
<keyword evidence="18" id="KW-1185">Reference proteome</keyword>
<gene>
    <name evidence="17" type="ORF">ASZ78_004191</name>
</gene>
<keyword evidence="8" id="KW-0547">Nucleotide-binding</keyword>
<feature type="domain" description="AIG1-type G" evidence="16">
    <location>
        <begin position="25"/>
        <end position="228"/>
    </location>
</feature>
<keyword evidence="6" id="KW-0963">Cytoplasm</keyword>
<dbReference type="GO" id="GO:0005829">
    <property type="term" value="C:cytosol"/>
    <property type="evidence" value="ECO:0007669"/>
    <property type="project" value="UniProtKB-SubCell"/>
</dbReference>
<proteinExistence type="inferred from homology"/>
<evidence type="ECO:0000313" key="17">
    <source>
        <dbReference type="EMBL" id="OXB63896.1"/>
    </source>
</evidence>
<dbReference type="InterPro" id="IPR027417">
    <property type="entry name" value="P-loop_NTPase"/>
</dbReference>